<evidence type="ECO:0000313" key="5">
    <source>
        <dbReference type="Proteomes" id="UP000000428"/>
    </source>
</evidence>
<dbReference type="InterPro" id="IPR036890">
    <property type="entry name" value="HATPase_C_sf"/>
</dbReference>
<dbReference type="Gene3D" id="3.30.565.10">
    <property type="entry name" value="Histidine kinase-like ATPase, C-terminal domain"/>
    <property type="match status" value="1"/>
</dbReference>
<evidence type="ECO:0000259" key="3">
    <source>
        <dbReference type="Pfam" id="PF13581"/>
    </source>
</evidence>
<protein>
    <submittedName>
        <fullName evidence="4">Regulatory protein</fullName>
    </submittedName>
</protein>
<organism evidence="4 5">
    <name type="scientific">Streptomyces avermitilis (strain ATCC 31267 / DSM 46492 / JCM 5070 / NBRC 14893 / NCIMB 12804 / NRRL 8165 / MA-4680)</name>
    <dbReference type="NCBI Taxonomy" id="227882"/>
    <lineage>
        <taxon>Bacteria</taxon>
        <taxon>Bacillati</taxon>
        <taxon>Actinomycetota</taxon>
        <taxon>Actinomycetes</taxon>
        <taxon>Kitasatosporales</taxon>
        <taxon>Streptomycetaceae</taxon>
        <taxon>Streptomyces</taxon>
    </lineage>
</organism>
<dbReference type="SUPFAM" id="SSF55874">
    <property type="entry name" value="ATPase domain of HSP90 chaperone/DNA topoisomerase II/histidine kinase"/>
    <property type="match status" value="1"/>
</dbReference>
<dbReference type="InterPro" id="IPR003594">
    <property type="entry name" value="HATPase_dom"/>
</dbReference>
<dbReference type="EMBL" id="AP005645">
    <property type="protein sequence ID" value="BAC75324.1"/>
    <property type="molecule type" value="Genomic_DNA"/>
</dbReference>
<dbReference type="AlphaFoldDB" id="Q82YE1"/>
<keyword evidence="1" id="KW-0723">Serine/threonine-protein kinase</keyword>
<dbReference type="GO" id="GO:0004674">
    <property type="term" value="F:protein serine/threonine kinase activity"/>
    <property type="evidence" value="ECO:0007669"/>
    <property type="project" value="UniProtKB-KW"/>
</dbReference>
<keyword evidence="4" id="KW-0614">Plasmid</keyword>
<evidence type="ECO:0000313" key="4">
    <source>
        <dbReference type="EMBL" id="BAC75324.1"/>
    </source>
</evidence>
<reference evidence="5" key="1">
    <citation type="journal article" date="2001" name="Proc. Natl. Acad. Sci. U.S.A.">
        <title>Genome sequence of an industrial microorganism Streptomyces avermitilis: deducing the ability of producing secondary metabolites.</title>
        <authorList>
            <person name="Omura S."/>
            <person name="Ikeda H."/>
            <person name="Ishikawa J."/>
            <person name="Hanamoto A."/>
            <person name="Takahashi C."/>
            <person name="Shinose M."/>
            <person name="Takahashi Y."/>
            <person name="Horikawa H."/>
            <person name="Nakazawa H."/>
            <person name="Osonoe T."/>
            <person name="Kikuchi H."/>
            <person name="Shiba T."/>
            <person name="Sakaki Y."/>
            <person name="Hattori M."/>
        </authorList>
    </citation>
    <scope>NUCLEOTIDE SEQUENCE [LARGE SCALE GENOMIC DNA]</scope>
    <source>
        <strain evidence="5">ATCC 31267 / DSM 46492 / JCM 5070 / NBRC 14893 / NCIMB 12804 / NRRL 8165 / MA-4680</strain>
    </source>
</reference>
<dbReference type="HOGENOM" id="CLU_123910_0_0_11"/>
<accession>Q82YE1</accession>
<gene>
    <name evidence="4" type="ORF">SAVERM_1p40</name>
</gene>
<keyword evidence="1" id="KW-0418">Kinase</keyword>
<dbReference type="KEGG" id="sma:SAVERM_1p40"/>
<dbReference type="PANTHER" id="PTHR35526">
    <property type="entry name" value="ANTI-SIGMA-F FACTOR RSBW-RELATED"/>
    <property type="match status" value="1"/>
</dbReference>
<proteinExistence type="predicted"/>
<keyword evidence="1" id="KW-0808">Transferase</keyword>
<keyword evidence="5" id="KW-1185">Reference proteome</keyword>
<sequence length="188" mass="20066">MRGKTLSPIMTSPAPPGARADSSPDMDDMLRRTRMDDQRRSQRPALPACVPGLYVQHRDRGFVAHITASEVAFSTVRGLTVSVPMAYGAGQATADTAEWLVSELLGNAVRACGDHVPLVVEVYVTGRSVQVNVHDPAADLLPHRSAVAMDSETAESGRGLGLLDMLAPGWDVVSSPVGKQIRCHIDAK</sequence>
<feature type="domain" description="Histidine kinase/HSP90-like ATPase" evidence="3">
    <location>
        <begin position="70"/>
        <end position="182"/>
    </location>
</feature>
<reference evidence="4 5" key="2">
    <citation type="journal article" date="2003" name="Nat. Biotechnol.">
        <title>Complete genome sequence and comparative analysis of the industrial microorganism Streptomyces avermitilis.</title>
        <authorList>
            <person name="Ikeda H."/>
            <person name="Ishikawa J."/>
            <person name="Hanamoto A."/>
            <person name="Shinose M."/>
            <person name="Kikuchi H."/>
            <person name="Shiba T."/>
            <person name="Sakaki Y."/>
            <person name="Hattori M."/>
            <person name="Omura S."/>
        </authorList>
    </citation>
    <scope>NUCLEOTIDE SEQUENCE [LARGE SCALE GENOMIC DNA]</scope>
    <source>
        <strain evidence="5">ATCC 31267 / DSM 46492 / JCM 5070 / NBRC 14893 / NCIMB 12804 / NRRL 8165 / MA-4680</strain>
    </source>
</reference>
<dbReference type="PANTHER" id="PTHR35526:SF3">
    <property type="entry name" value="ANTI-SIGMA-F FACTOR RSBW"/>
    <property type="match status" value="1"/>
</dbReference>
<evidence type="ECO:0000256" key="1">
    <source>
        <dbReference type="ARBA" id="ARBA00022527"/>
    </source>
</evidence>
<geneLocation type="plasmid" evidence="4 5">
    <name>SAP1</name>
</geneLocation>
<dbReference type="CDD" id="cd16936">
    <property type="entry name" value="HATPase_RsbW-like"/>
    <property type="match status" value="1"/>
</dbReference>
<dbReference type="Pfam" id="PF13581">
    <property type="entry name" value="HATPase_c_2"/>
    <property type="match status" value="1"/>
</dbReference>
<feature type="region of interest" description="Disordered" evidence="2">
    <location>
        <begin position="1"/>
        <end position="28"/>
    </location>
</feature>
<dbReference type="InterPro" id="IPR050267">
    <property type="entry name" value="Anti-sigma-factor_SerPK"/>
</dbReference>
<dbReference type="eggNOG" id="COG2172">
    <property type="taxonomic scope" value="Bacteria"/>
</dbReference>
<dbReference type="Proteomes" id="UP000000428">
    <property type="component" value="Plasmid SAP1"/>
</dbReference>
<evidence type="ECO:0000256" key="2">
    <source>
        <dbReference type="SAM" id="MobiDB-lite"/>
    </source>
</evidence>
<name>Q82YE1_STRAW</name>